<dbReference type="GO" id="GO:0140291">
    <property type="term" value="P:peptidyl-glutamate ADP-deribosylation"/>
    <property type="evidence" value="ECO:0007669"/>
    <property type="project" value="TreeGrafter"/>
</dbReference>
<organism evidence="2 3">
    <name type="scientific">Coptotermes formosanus</name>
    <name type="common">Formosan subterranean termite</name>
    <dbReference type="NCBI Taxonomy" id="36987"/>
    <lineage>
        <taxon>Eukaryota</taxon>
        <taxon>Metazoa</taxon>
        <taxon>Ecdysozoa</taxon>
        <taxon>Arthropoda</taxon>
        <taxon>Hexapoda</taxon>
        <taxon>Insecta</taxon>
        <taxon>Pterygota</taxon>
        <taxon>Neoptera</taxon>
        <taxon>Polyneoptera</taxon>
        <taxon>Dictyoptera</taxon>
        <taxon>Blattodea</taxon>
        <taxon>Blattoidea</taxon>
        <taxon>Termitoidae</taxon>
        <taxon>Rhinotermitidae</taxon>
        <taxon>Coptotermes</taxon>
    </lineage>
</organism>
<feature type="domain" description="Macro" evidence="1">
    <location>
        <begin position="49"/>
        <end position="224"/>
    </location>
</feature>
<dbReference type="PROSITE" id="PS51154">
    <property type="entry name" value="MACRO"/>
    <property type="match status" value="1"/>
</dbReference>
<dbReference type="Pfam" id="PF01661">
    <property type="entry name" value="Macro"/>
    <property type="match status" value="1"/>
</dbReference>
<evidence type="ECO:0000313" key="3">
    <source>
        <dbReference type="Proteomes" id="UP000502823"/>
    </source>
</evidence>
<dbReference type="PANTHER" id="PTHR11106:SF27">
    <property type="entry name" value="MACRO DOMAIN-CONTAINING PROTEIN"/>
    <property type="match status" value="1"/>
</dbReference>
<proteinExistence type="predicted"/>
<dbReference type="SMART" id="SM00506">
    <property type="entry name" value="A1pp"/>
    <property type="match status" value="1"/>
</dbReference>
<keyword evidence="3" id="KW-1185">Reference proteome</keyword>
<dbReference type="PANTHER" id="PTHR11106">
    <property type="entry name" value="GANGLIOSIDE INDUCED DIFFERENTIATION ASSOCIATED PROTEIN 2-RELATED"/>
    <property type="match status" value="1"/>
</dbReference>
<accession>A0A6L2Q9N0</accession>
<dbReference type="Gene3D" id="3.40.220.10">
    <property type="entry name" value="Leucine Aminopeptidase, subunit E, domain 1"/>
    <property type="match status" value="1"/>
</dbReference>
<dbReference type="AlphaFoldDB" id="A0A6L2Q9N0"/>
<dbReference type="EMBL" id="BLKM01000786">
    <property type="protein sequence ID" value="GFG38507.1"/>
    <property type="molecule type" value="Genomic_DNA"/>
</dbReference>
<dbReference type="InParanoid" id="A0A6L2Q9N0"/>
<dbReference type="GO" id="GO:0140293">
    <property type="term" value="F:ADP-ribosylglutamate hydrolase activity"/>
    <property type="evidence" value="ECO:0007669"/>
    <property type="project" value="TreeGrafter"/>
</dbReference>
<gene>
    <name evidence="2" type="ORF">Cfor_05941</name>
</gene>
<dbReference type="OrthoDB" id="6133115at2759"/>
<dbReference type="SUPFAM" id="SSF52949">
    <property type="entry name" value="Macro domain-like"/>
    <property type="match status" value="1"/>
</dbReference>
<evidence type="ECO:0000313" key="2">
    <source>
        <dbReference type="EMBL" id="GFG38507.1"/>
    </source>
</evidence>
<sequence>MPLEEKRKHYKGFKFYTVDNISAWQDYFLESKERLKTQFASVYGNKGPVDSYSINPELNKKVSMCEESITLFETDAIVNAANSRLLGGGGVDGAIHTAAGPSLKAECATLGGCDVGDAKITGGYLLPAKYVIHTVGPQGEKPDKLESCYKKSLELLTANKLRTVAFPCISTGIYGYPREKAAHVALKTVRTFLEKNQDSIDRVIFCLFLKDDVKIYENLLQVYFPVGDIHNNL</sequence>
<dbReference type="GO" id="GO:0006974">
    <property type="term" value="P:DNA damage response"/>
    <property type="evidence" value="ECO:0007669"/>
    <property type="project" value="TreeGrafter"/>
</dbReference>
<evidence type="ECO:0000259" key="1">
    <source>
        <dbReference type="PROSITE" id="PS51154"/>
    </source>
</evidence>
<dbReference type="Proteomes" id="UP000502823">
    <property type="component" value="Unassembled WGS sequence"/>
</dbReference>
<comment type="caution">
    <text evidence="2">The sequence shown here is derived from an EMBL/GenBank/DDBJ whole genome shotgun (WGS) entry which is preliminary data.</text>
</comment>
<dbReference type="InterPro" id="IPR043472">
    <property type="entry name" value="Macro_dom-like"/>
</dbReference>
<reference evidence="3" key="1">
    <citation type="submission" date="2020-01" db="EMBL/GenBank/DDBJ databases">
        <title>Draft genome sequence of the Termite Coptotermes fromosanus.</title>
        <authorList>
            <person name="Itakura S."/>
            <person name="Yosikawa Y."/>
            <person name="Umezawa K."/>
        </authorList>
    </citation>
    <scope>NUCLEOTIDE SEQUENCE [LARGE SCALE GENOMIC DNA]</scope>
</reference>
<name>A0A6L2Q9N0_COPFO</name>
<protein>
    <recommendedName>
        <fullName evidence="1">Macro domain-containing protein</fullName>
    </recommendedName>
</protein>
<dbReference type="GO" id="GO:0005654">
    <property type="term" value="C:nucleoplasm"/>
    <property type="evidence" value="ECO:0007669"/>
    <property type="project" value="TreeGrafter"/>
</dbReference>
<dbReference type="CDD" id="cd02908">
    <property type="entry name" value="Macro_OAADPr_deacetylase"/>
    <property type="match status" value="1"/>
</dbReference>
<dbReference type="GO" id="GO:0042278">
    <property type="term" value="P:purine nucleoside metabolic process"/>
    <property type="evidence" value="ECO:0007669"/>
    <property type="project" value="TreeGrafter"/>
</dbReference>
<dbReference type="InterPro" id="IPR002589">
    <property type="entry name" value="Macro_dom"/>
</dbReference>